<dbReference type="AlphaFoldDB" id="A0AAU7JWB0"/>
<reference evidence="2" key="1">
    <citation type="submission" date="2024-05" db="EMBL/GenBank/DDBJ databases">
        <authorList>
            <person name="Kim S."/>
            <person name="Heo J."/>
            <person name="Choi H."/>
            <person name="Choi Y."/>
            <person name="Kwon S.-W."/>
            <person name="Kim Y."/>
        </authorList>
    </citation>
    <scope>NUCLEOTIDE SEQUENCE</scope>
    <source>
        <strain evidence="2">KACC 23699</strain>
    </source>
</reference>
<dbReference type="PROSITE" id="PS51257">
    <property type="entry name" value="PROKAR_LIPOPROTEIN"/>
    <property type="match status" value="1"/>
</dbReference>
<feature type="compositionally biased region" description="Low complexity" evidence="1">
    <location>
        <begin position="25"/>
        <end position="60"/>
    </location>
</feature>
<feature type="region of interest" description="Disordered" evidence="1">
    <location>
        <begin position="25"/>
        <end position="89"/>
    </location>
</feature>
<evidence type="ECO:0000256" key="1">
    <source>
        <dbReference type="SAM" id="MobiDB-lite"/>
    </source>
</evidence>
<name>A0AAU7JWB0_9MICO</name>
<evidence type="ECO:0000313" key="2">
    <source>
        <dbReference type="EMBL" id="XBO44687.1"/>
    </source>
</evidence>
<accession>A0AAU7JWB0</accession>
<dbReference type="EMBL" id="CP157483">
    <property type="protein sequence ID" value="XBO44687.1"/>
    <property type="molecule type" value="Genomic_DNA"/>
</dbReference>
<organism evidence="2">
    <name type="scientific">Pedococcus sp. KACC 23699</name>
    <dbReference type="NCBI Taxonomy" id="3149228"/>
    <lineage>
        <taxon>Bacteria</taxon>
        <taxon>Bacillati</taxon>
        <taxon>Actinomycetota</taxon>
        <taxon>Actinomycetes</taxon>
        <taxon>Micrococcales</taxon>
        <taxon>Intrasporangiaceae</taxon>
        <taxon>Pedococcus</taxon>
    </lineage>
</organism>
<sequence length="222" mass="21888">MGTTGRRAVLGPLAAAVILTGCTGPGSPTPASTGGGSPSAASTPGASTPGSSRSGSSTPAQGRAGATASPVAPRAVTDPRAAMPVISPNPVGQIGYGTASVGDRRHFVAVTGASAGMITSSAVRTVTVNGTDVGAVAVYRIKRGAAASTTFQDQYAVQLLGAVARSKPRFVRTRSGVMALSTGKASVAAWFKDDQLTLVYRDAGTPELAALAQGVRSAPPPV</sequence>
<proteinExistence type="predicted"/>
<evidence type="ECO:0008006" key="3">
    <source>
        <dbReference type="Google" id="ProtNLM"/>
    </source>
</evidence>
<protein>
    <recommendedName>
        <fullName evidence="3">Lipoprotein</fullName>
    </recommendedName>
</protein>
<dbReference type="RefSeq" id="WP_406832171.1">
    <property type="nucleotide sequence ID" value="NZ_CP157483.1"/>
</dbReference>
<gene>
    <name evidence="2" type="ORF">ABEG17_04920</name>
</gene>